<name>A0A1F8GVJ7_9BACT</name>
<reference evidence="3 4" key="1">
    <citation type="journal article" date="2016" name="Nat. Commun.">
        <title>Thousands of microbial genomes shed light on interconnected biogeochemical processes in an aquifer system.</title>
        <authorList>
            <person name="Anantharaman K."/>
            <person name="Brown C.T."/>
            <person name="Hug L.A."/>
            <person name="Sharon I."/>
            <person name="Castelle C.J."/>
            <person name="Probst A.J."/>
            <person name="Thomas B.C."/>
            <person name="Singh A."/>
            <person name="Wilkins M.J."/>
            <person name="Karaoz U."/>
            <person name="Brodie E.L."/>
            <person name="Williams K.H."/>
            <person name="Hubbard S.S."/>
            <person name="Banfield J.F."/>
        </authorList>
    </citation>
    <scope>NUCLEOTIDE SEQUENCE [LARGE SCALE GENOMIC DNA]</scope>
</reference>
<evidence type="ECO:0000256" key="2">
    <source>
        <dbReference type="HAMAP-Rule" id="MF_00003"/>
    </source>
</evidence>
<dbReference type="Pfam" id="PF02033">
    <property type="entry name" value="RBFA"/>
    <property type="match status" value="1"/>
</dbReference>
<dbReference type="InterPro" id="IPR020053">
    <property type="entry name" value="Ribosome-bd_factorA_CS"/>
</dbReference>
<comment type="subcellular location">
    <subcellularLocation>
        <location evidence="2">Cytoplasm</location>
    </subcellularLocation>
</comment>
<dbReference type="GO" id="GO:0005829">
    <property type="term" value="C:cytosol"/>
    <property type="evidence" value="ECO:0007669"/>
    <property type="project" value="TreeGrafter"/>
</dbReference>
<protein>
    <recommendedName>
        <fullName evidence="2">Ribosome-binding factor A</fullName>
    </recommendedName>
</protein>
<organism evidence="3 4">
    <name type="scientific">Candidatus Yanofskybacteria bacterium RIFCSPLOWO2_01_FULL_49_25</name>
    <dbReference type="NCBI Taxonomy" id="1802701"/>
    <lineage>
        <taxon>Bacteria</taxon>
        <taxon>Candidatus Yanofskyibacteriota</taxon>
    </lineage>
</organism>
<dbReference type="PROSITE" id="PS01319">
    <property type="entry name" value="RBFA"/>
    <property type="match status" value="1"/>
</dbReference>
<dbReference type="HAMAP" id="MF_00003">
    <property type="entry name" value="RbfA"/>
    <property type="match status" value="1"/>
</dbReference>
<dbReference type="InterPro" id="IPR023799">
    <property type="entry name" value="RbfA_dom_sf"/>
</dbReference>
<dbReference type="InterPro" id="IPR015946">
    <property type="entry name" value="KH_dom-like_a/b"/>
</dbReference>
<gene>
    <name evidence="2" type="primary">rbfA</name>
    <name evidence="3" type="ORF">A3A33_03725</name>
</gene>
<dbReference type="Proteomes" id="UP000179047">
    <property type="component" value="Unassembled WGS sequence"/>
</dbReference>
<keyword evidence="2" id="KW-0963">Cytoplasm</keyword>
<keyword evidence="1 2" id="KW-0690">Ribosome biogenesis</keyword>
<sequence length="112" mass="12751">MTERMLKLNALLRDVVGKVLLGDFRPEDDTALITVTRAEVSPTLEHARIMISVLPDSKSNEVMAELKKQIYHLQQAVNKNLVMRPVPKIKFEIDETEANAARIEKILQDEVK</sequence>
<accession>A0A1F8GVJ7</accession>
<comment type="function">
    <text evidence="2">One of several proteins that assist in the late maturation steps of the functional core of the 30S ribosomal subunit. Associates with free 30S ribosomal subunits (but not with 30S subunits that are part of 70S ribosomes or polysomes). Required for efficient processing of 16S rRNA. May interact with the 5'-terminal helix region of 16S rRNA.</text>
</comment>
<comment type="similarity">
    <text evidence="2">Belongs to the RbfA family.</text>
</comment>
<evidence type="ECO:0000256" key="1">
    <source>
        <dbReference type="ARBA" id="ARBA00022517"/>
    </source>
</evidence>
<proteinExistence type="inferred from homology"/>
<evidence type="ECO:0000313" key="4">
    <source>
        <dbReference type="Proteomes" id="UP000179047"/>
    </source>
</evidence>
<dbReference type="STRING" id="1802701.A3A33_03725"/>
<dbReference type="PANTHER" id="PTHR33515">
    <property type="entry name" value="RIBOSOME-BINDING FACTOR A, CHLOROPLASTIC-RELATED"/>
    <property type="match status" value="1"/>
</dbReference>
<comment type="subunit">
    <text evidence="2">Monomer. Binds 30S ribosomal subunits, but not 50S ribosomal subunits or 70S ribosomes.</text>
</comment>
<dbReference type="Gene3D" id="3.30.300.20">
    <property type="match status" value="1"/>
</dbReference>
<dbReference type="PANTHER" id="PTHR33515:SF1">
    <property type="entry name" value="RIBOSOME-BINDING FACTOR A, CHLOROPLASTIC-RELATED"/>
    <property type="match status" value="1"/>
</dbReference>
<dbReference type="InterPro" id="IPR000238">
    <property type="entry name" value="RbfA"/>
</dbReference>
<dbReference type="AlphaFoldDB" id="A0A1F8GVJ7"/>
<dbReference type="GO" id="GO:0043024">
    <property type="term" value="F:ribosomal small subunit binding"/>
    <property type="evidence" value="ECO:0007669"/>
    <property type="project" value="TreeGrafter"/>
</dbReference>
<comment type="caution">
    <text evidence="3">The sequence shown here is derived from an EMBL/GenBank/DDBJ whole genome shotgun (WGS) entry which is preliminary data.</text>
</comment>
<dbReference type="EMBL" id="MGKP01000008">
    <property type="protein sequence ID" value="OGN29301.1"/>
    <property type="molecule type" value="Genomic_DNA"/>
</dbReference>
<dbReference type="SUPFAM" id="SSF89919">
    <property type="entry name" value="Ribosome-binding factor A, RbfA"/>
    <property type="match status" value="1"/>
</dbReference>
<evidence type="ECO:0000313" key="3">
    <source>
        <dbReference type="EMBL" id="OGN29301.1"/>
    </source>
</evidence>
<dbReference type="GO" id="GO:0030490">
    <property type="term" value="P:maturation of SSU-rRNA"/>
    <property type="evidence" value="ECO:0007669"/>
    <property type="project" value="UniProtKB-UniRule"/>
</dbReference>